<accession>A0A9P4R1L5</accession>
<evidence type="ECO:0000313" key="3">
    <source>
        <dbReference type="Proteomes" id="UP000799444"/>
    </source>
</evidence>
<feature type="region of interest" description="Disordered" evidence="1">
    <location>
        <begin position="118"/>
        <end position="138"/>
    </location>
</feature>
<proteinExistence type="predicted"/>
<keyword evidence="3" id="KW-1185">Reference proteome</keyword>
<reference evidence="2" key="1">
    <citation type="journal article" date="2020" name="Stud. Mycol.">
        <title>101 Dothideomycetes genomes: a test case for predicting lifestyles and emergence of pathogens.</title>
        <authorList>
            <person name="Haridas S."/>
            <person name="Albert R."/>
            <person name="Binder M."/>
            <person name="Bloem J."/>
            <person name="Labutti K."/>
            <person name="Salamov A."/>
            <person name="Andreopoulos B."/>
            <person name="Baker S."/>
            <person name="Barry K."/>
            <person name="Bills G."/>
            <person name="Bluhm B."/>
            <person name="Cannon C."/>
            <person name="Castanera R."/>
            <person name="Culley D."/>
            <person name="Daum C."/>
            <person name="Ezra D."/>
            <person name="Gonzalez J."/>
            <person name="Henrissat B."/>
            <person name="Kuo A."/>
            <person name="Liang C."/>
            <person name="Lipzen A."/>
            <person name="Lutzoni F."/>
            <person name="Magnuson J."/>
            <person name="Mondo S."/>
            <person name="Nolan M."/>
            <person name="Ohm R."/>
            <person name="Pangilinan J."/>
            <person name="Park H.-J."/>
            <person name="Ramirez L."/>
            <person name="Alfaro M."/>
            <person name="Sun H."/>
            <person name="Tritt A."/>
            <person name="Yoshinaga Y."/>
            <person name="Zwiers L.-H."/>
            <person name="Turgeon B."/>
            <person name="Goodwin S."/>
            <person name="Spatafora J."/>
            <person name="Crous P."/>
            <person name="Grigoriev I."/>
        </authorList>
    </citation>
    <scope>NUCLEOTIDE SEQUENCE</scope>
    <source>
        <strain evidence="2">CBS 125425</strain>
    </source>
</reference>
<name>A0A9P4R1L5_9PLEO</name>
<dbReference type="AlphaFoldDB" id="A0A9P4R1L5"/>
<comment type="caution">
    <text evidence="2">The sequence shown here is derived from an EMBL/GenBank/DDBJ whole genome shotgun (WGS) entry which is preliminary data.</text>
</comment>
<evidence type="ECO:0000256" key="1">
    <source>
        <dbReference type="SAM" id="MobiDB-lite"/>
    </source>
</evidence>
<dbReference type="EMBL" id="ML996114">
    <property type="protein sequence ID" value="KAF2737748.1"/>
    <property type="molecule type" value="Genomic_DNA"/>
</dbReference>
<sequence>MKNARSQGPFQRFETFPASNLIHLLSKAQPHGTISYSPRYRQYQAYHRILPRPSQSIAPQPARPPALHNARPQHALPFQMSQKKKTTPPPILLEAQQNLANSRAPNFLLINGHARHSSRCTGFPSYRPRQPAMPCTHH</sequence>
<protein>
    <submittedName>
        <fullName evidence="2">Uncharacterized protein</fullName>
    </submittedName>
</protein>
<dbReference type="Proteomes" id="UP000799444">
    <property type="component" value="Unassembled WGS sequence"/>
</dbReference>
<gene>
    <name evidence="2" type="ORF">EJ04DRAFT_95976</name>
</gene>
<evidence type="ECO:0000313" key="2">
    <source>
        <dbReference type="EMBL" id="KAF2737748.1"/>
    </source>
</evidence>
<organism evidence="2 3">
    <name type="scientific">Polyplosphaeria fusca</name>
    <dbReference type="NCBI Taxonomy" id="682080"/>
    <lineage>
        <taxon>Eukaryota</taxon>
        <taxon>Fungi</taxon>
        <taxon>Dikarya</taxon>
        <taxon>Ascomycota</taxon>
        <taxon>Pezizomycotina</taxon>
        <taxon>Dothideomycetes</taxon>
        <taxon>Pleosporomycetidae</taxon>
        <taxon>Pleosporales</taxon>
        <taxon>Tetraplosphaeriaceae</taxon>
        <taxon>Polyplosphaeria</taxon>
    </lineage>
</organism>